<dbReference type="AlphaFoldDB" id="A0A3Q3XKV4"/>
<evidence type="ECO:0000313" key="19">
    <source>
        <dbReference type="Proteomes" id="UP000261620"/>
    </source>
</evidence>
<dbReference type="Pfam" id="PF09531">
    <property type="entry name" value="Ndc1_Nup"/>
    <property type="match status" value="1"/>
</dbReference>
<keyword evidence="8" id="KW-0653">Protein transport</keyword>
<evidence type="ECO:0000256" key="13">
    <source>
        <dbReference type="ARBA" id="ARBA00023242"/>
    </source>
</evidence>
<dbReference type="STRING" id="94237.ENSMMOP00000027694"/>
<keyword evidence="5" id="KW-0813">Transport</keyword>
<feature type="region of interest" description="Disordered" evidence="16">
    <location>
        <begin position="384"/>
        <end position="411"/>
    </location>
</feature>
<evidence type="ECO:0000256" key="6">
    <source>
        <dbReference type="ARBA" id="ARBA00022692"/>
    </source>
</evidence>
<dbReference type="GO" id="GO:0015031">
    <property type="term" value="P:protein transport"/>
    <property type="evidence" value="ECO:0007669"/>
    <property type="project" value="UniProtKB-KW"/>
</dbReference>
<evidence type="ECO:0000256" key="5">
    <source>
        <dbReference type="ARBA" id="ARBA00022448"/>
    </source>
</evidence>
<dbReference type="PANTHER" id="PTHR13269">
    <property type="entry name" value="NUCLEOPORIN NDC1"/>
    <property type="match status" value="1"/>
</dbReference>
<dbReference type="InterPro" id="IPR019049">
    <property type="entry name" value="Nucleoporin_prot_Ndc1/Nup"/>
</dbReference>
<keyword evidence="7" id="KW-0509">mRNA transport</keyword>
<evidence type="ECO:0000256" key="16">
    <source>
        <dbReference type="SAM" id="MobiDB-lite"/>
    </source>
</evidence>
<dbReference type="Proteomes" id="UP000261620">
    <property type="component" value="Unplaced"/>
</dbReference>
<keyword evidence="9 17" id="KW-1133">Transmembrane helix</keyword>
<keyword evidence="10" id="KW-0811">Translocation</keyword>
<dbReference type="GO" id="GO:0030674">
    <property type="term" value="F:protein-macromolecule adaptor activity"/>
    <property type="evidence" value="ECO:0007669"/>
    <property type="project" value="TreeGrafter"/>
</dbReference>
<organism evidence="18 19">
    <name type="scientific">Mola mola</name>
    <name type="common">Ocean sunfish</name>
    <name type="synonym">Tetraodon mola</name>
    <dbReference type="NCBI Taxonomy" id="94237"/>
    <lineage>
        <taxon>Eukaryota</taxon>
        <taxon>Metazoa</taxon>
        <taxon>Chordata</taxon>
        <taxon>Craniata</taxon>
        <taxon>Vertebrata</taxon>
        <taxon>Euteleostomi</taxon>
        <taxon>Actinopterygii</taxon>
        <taxon>Neopterygii</taxon>
        <taxon>Teleostei</taxon>
        <taxon>Neoteleostei</taxon>
        <taxon>Acanthomorphata</taxon>
        <taxon>Eupercaria</taxon>
        <taxon>Tetraodontiformes</taxon>
        <taxon>Molidae</taxon>
        <taxon>Mola</taxon>
    </lineage>
</organism>
<feature type="transmembrane region" description="Helical" evidence="17">
    <location>
        <begin position="262"/>
        <end position="286"/>
    </location>
</feature>
<evidence type="ECO:0000256" key="9">
    <source>
        <dbReference type="ARBA" id="ARBA00022989"/>
    </source>
</evidence>
<proteinExistence type="inferred from homology"/>
<keyword evidence="6 17" id="KW-0812">Transmembrane</keyword>
<feature type="transmembrane region" description="Helical" evidence="17">
    <location>
        <begin position="220"/>
        <end position="242"/>
    </location>
</feature>
<evidence type="ECO:0000256" key="17">
    <source>
        <dbReference type="SAM" id="Phobius"/>
    </source>
</evidence>
<sequence>MFSSDQSYWFVRKVICWRAAAGIAWAVLLLPPIAAVFLVLSRFSLLHPVQTISECLSLLTSASAIFSLILMCGVVILVGFLNLEYYTVIPTIACSKIALLGHLLHPRQLVNSLAHCIMGIIVAWCCAITIGDRYEILGYPCPQSDGDGSPHLCLNEYHLILLLAGAFVGFSHSLLGVIHNMNYVSFHTVQQYKYLLVKGSLPMVVKCSATQALYSIRNYIVLYFFLGYIPKAWICGTLNLHLNSSVQPLDSIAGLLDLCLLYHLWISTSFLLFTWHITLLLFRIFVTEVYSFPVQSSFTEEAHQCLPKVLTEKQPMILKFLALQDLALLSQHSPSRRCEVLSLSQPGGHPHNWNAISKECLSLLADLTQRLVAYHDTVATNGRAKSLSAGSERKTSSDRSVTSGTEELMSPRPTLLLKTPASVFARSIVGTPRSPLTAPFTPDLDSPLTSPALRRFTAPVEQCSPWFGTVQSPHVMRRAPKLWSTSTDSQVNGSPQSSLASVPSPKQEPSKPSLLAQFLQNRKEQVYKELMLDNFLFQLPEASSQALFADSQAHIWALEGLSYLVQASFSEDQFGVVQTTLPSILSCMLVLQEAVDRHFKLPHASSKPVRSAAGMGDSTHKTLRFALRATLKTAIYRITTTFGDHLNAVQMSAEHLKRLQQFLEYKE</sequence>
<comment type="subcellular location">
    <subcellularLocation>
        <location evidence="1">Nucleus membrane</location>
        <topology evidence="1">Multi-pass membrane protein</topology>
    </subcellularLocation>
    <subcellularLocation>
        <location evidence="2">Nucleus</location>
        <location evidence="2">Nuclear pore complex</location>
    </subcellularLocation>
</comment>
<reference evidence="18" key="1">
    <citation type="submission" date="2025-08" db="UniProtKB">
        <authorList>
            <consortium name="Ensembl"/>
        </authorList>
    </citation>
    <scope>IDENTIFICATION</scope>
</reference>
<feature type="transmembrane region" description="Helical" evidence="17">
    <location>
        <begin position="55"/>
        <end position="79"/>
    </location>
</feature>
<evidence type="ECO:0000256" key="12">
    <source>
        <dbReference type="ARBA" id="ARBA00023136"/>
    </source>
</evidence>
<keyword evidence="12 17" id="KW-0472">Membrane</keyword>
<reference evidence="18" key="2">
    <citation type="submission" date="2025-09" db="UniProtKB">
        <authorList>
            <consortium name="Ensembl"/>
        </authorList>
    </citation>
    <scope>IDENTIFICATION</scope>
</reference>
<evidence type="ECO:0000256" key="11">
    <source>
        <dbReference type="ARBA" id="ARBA00023132"/>
    </source>
</evidence>
<evidence type="ECO:0000256" key="14">
    <source>
        <dbReference type="ARBA" id="ARBA00025441"/>
    </source>
</evidence>
<dbReference type="Ensembl" id="ENSMMOT00000028167.1">
    <property type="protein sequence ID" value="ENSMMOP00000027694.1"/>
    <property type="gene ID" value="ENSMMOG00000020943.1"/>
</dbReference>
<feature type="transmembrane region" description="Helical" evidence="17">
    <location>
        <begin position="112"/>
        <end position="130"/>
    </location>
</feature>
<feature type="compositionally biased region" description="Polar residues" evidence="16">
    <location>
        <begin position="483"/>
        <end position="501"/>
    </location>
</feature>
<dbReference type="GO" id="GO:0051028">
    <property type="term" value="P:mRNA transport"/>
    <property type="evidence" value="ECO:0007669"/>
    <property type="project" value="UniProtKB-KW"/>
</dbReference>
<evidence type="ECO:0000313" key="18">
    <source>
        <dbReference type="Ensembl" id="ENSMMOP00000027694.1"/>
    </source>
</evidence>
<dbReference type="GO" id="GO:0070762">
    <property type="term" value="C:nuclear pore transmembrane ring"/>
    <property type="evidence" value="ECO:0007669"/>
    <property type="project" value="TreeGrafter"/>
</dbReference>
<keyword evidence="19" id="KW-1185">Reference proteome</keyword>
<name>A0A3Q3XKV4_MOLML</name>
<evidence type="ECO:0000256" key="8">
    <source>
        <dbReference type="ARBA" id="ARBA00022927"/>
    </source>
</evidence>
<evidence type="ECO:0000256" key="7">
    <source>
        <dbReference type="ARBA" id="ARBA00022816"/>
    </source>
</evidence>
<evidence type="ECO:0000256" key="10">
    <source>
        <dbReference type="ARBA" id="ARBA00023010"/>
    </source>
</evidence>
<comment type="function">
    <text evidence="14">Component of the nuclear pore complex (NPC), which plays a key role in de novo assembly and insertion of NPC in the nuclear envelope. Required for NPC and nuclear envelope assembly, possibly by forming a link between the nuclear envelope membrane and soluble nucleoporins, thereby anchoring the NPC in the membrane.</text>
</comment>
<dbReference type="GO" id="GO:0006999">
    <property type="term" value="P:nuclear pore organization"/>
    <property type="evidence" value="ECO:0007669"/>
    <property type="project" value="TreeGrafter"/>
</dbReference>
<keyword evidence="13" id="KW-0539">Nucleus</keyword>
<dbReference type="OMA" id="ILCQQHL"/>
<keyword evidence="11" id="KW-0906">Nuclear pore complex</keyword>
<dbReference type="PANTHER" id="PTHR13269:SF6">
    <property type="entry name" value="NUCLEOPORIN NDC1"/>
    <property type="match status" value="1"/>
</dbReference>
<dbReference type="GO" id="GO:0031965">
    <property type="term" value="C:nuclear membrane"/>
    <property type="evidence" value="ECO:0007669"/>
    <property type="project" value="UniProtKB-SubCell"/>
</dbReference>
<comment type="similarity">
    <text evidence="3">Belongs to the NDC1 family.</text>
</comment>
<protein>
    <recommendedName>
        <fullName evidence="4">Nucleoporin NDC1</fullName>
    </recommendedName>
    <alternativeName>
        <fullName evidence="15">Transmembrane protein 48</fullName>
    </alternativeName>
</protein>
<feature type="transmembrane region" description="Helical" evidence="17">
    <location>
        <begin position="157"/>
        <end position="178"/>
    </location>
</feature>
<feature type="region of interest" description="Disordered" evidence="16">
    <location>
        <begin position="483"/>
        <end position="512"/>
    </location>
</feature>
<feature type="transmembrane region" description="Helical" evidence="17">
    <location>
        <begin position="20"/>
        <end position="43"/>
    </location>
</feature>
<evidence type="ECO:0000256" key="1">
    <source>
        <dbReference type="ARBA" id="ARBA00004232"/>
    </source>
</evidence>
<evidence type="ECO:0000256" key="15">
    <source>
        <dbReference type="ARBA" id="ARBA00031201"/>
    </source>
</evidence>
<accession>A0A3Q3XKV4</accession>
<evidence type="ECO:0000256" key="4">
    <source>
        <dbReference type="ARBA" id="ARBA00017534"/>
    </source>
</evidence>
<evidence type="ECO:0000256" key="2">
    <source>
        <dbReference type="ARBA" id="ARBA00004567"/>
    </source>
</evidence>
<evidence type="ECO:0000256" key="3">
    <source>
        <dbReference type="ARBA" id="ARBA00005760"/>
    </source>
</evidence>